<dbReference type="AlphaFoldDB" id="A0A2N3PX81"/>
<dbReference type="EMBL" id="PIUM01000007">
    <property type="protein sequence ID" value="PKU25014.1"/>
    <property type="molecule type" value="Genomic_DNA"/>
</dbReference>
<comment type="caution">
    <text evidence="9">The sequence shown here is derived from an EMBL/GenBank/DDBJ whole genome shotgun (WGS) entry which is preliminary data.</text>
</comment>
<feature type="domain" description="RNA polymerase sigma factor 70 region 4 type 2" evidence="8">
    <location>
        <begin position="128"/>
        <end position="178"/>
    </location>
</feature>
<dbReference type="Proteomes" id="UP000233293">
    <property type="component" value="Unassembled WGS sequence"/>
</dbReference>
<keyword evidence="10" id="KW-1185">Reference proteome</keyword>
<dbReference type="PROSITE" id="PS01063">
    <property type="entry name" value="SIGMA70_ECF"/>
    <property type="match status" value="1"/>
</dbReference>
<organism evidence="9 10">
    <name type="scientific">Telmatospirillum siberiense</name>
    <dbReference type="NCBI Taxonomy" id="382514"/>
    <lineage>
        <taxon>Bacteria</taxon>
        <taxon>Pseudomonadati</taxon>
        <taxon>Pseudomonadota</taxon>
        <taxon>Alphaproteobacteria</taxon>
        <taxon>Rhodospirillales</taxon>
        <taxon>Rhodospirillaceae</taxon>
        <taxon>Telmatospirillum</taxon>
    </lineage>
</organism>
<feature type="domain" description="RNA polymerase sigma-70 region 2" evidence="7">
    <location>
        <begin position="32"/>
        <end position="100"/>
    </location>
</feature>
<keyword evidence="4 6" id="KW-0238">DNA-binding</keyword>
<evidence type="ECO:0000256" key="4">
    <source>
        <dbReference type="ARBA" id="ARBA00023125"/>
    </source>
</evidence>
<proteinExistence type="inferred from homology"/>
<dbReference type="InterPro" id="IPR013325">
    <property type="entry name" value="RNA_pol_sigma_r2"/>
</dbReference>
<comment type="similarity">
    <text evidence="1 6">Belongs to the sigma-70 factor family. ECF subfamily.</text>
</comment>
<gene>
    <name evidence="9" type="ORF">CWS72_09130</name>
</gene>
<dbReference type="Pfam" id="PF04542">
    <property type="entry name" value="Sigma70_r2"/>
    <property type="match status" value="1"/>
</dbReference>
<keyword evidence="2 6" id="KW-0805">Transcription regulation</keyword>
<keyword evidence="3 6" id="KW-0731">Sigma factor</keyword>
<dbReference type="OrthoDB" id="9780326at2"/>
<evidence type="ECO:0000259" key="7">
    <source>
        <dbReference type="Pfam" id="PF04542"/>
    </source>
</evidence>
<dbReference type="RefSeq" id="WP_101250274.1">
    <property type="nucleotide sequence ID" value="NZ_PIUM01000007.1"/>
</dbReference>
<evidence type="ECO:0000256" key="6">
    <source>
        <dbReference type="RuleBase" id="RU000716"/>
    </source>
</evidence>
<evidence type="ECO:0000313" key="10">
    <source>
        <dbReference type="Proteomes" id="UP000233293"/>
    </source>
</evidence>
<keyword evidence="5 6" id="KW-0804">Transcription</keyword>
<dbReference type="Gene3D" id="1.10.1740.10">
    <property type="match status" value="1"/>
</dbReference>
<dbReference type="NCBIfam" id="NF004113">
    <property type="entry name" value="PRK05602.1"/>
    <property type="match status" value="1"/>
</dbReference>
<evidence type="ECO:0000256" key="1">
    <source>
        <dbReference type="ARBA" id="ARBA00010641"/>
    </source>
</evidence>
<dbReference type="GO" id="GO:0006352">
    <property type="term" value="P:DNA-templated transcription initiation"/>
    <property type="evidence" value="ECO:0007669"/>
    <property type="project" value="InterPro"/>
</dbReference>
<evidence type="ECO:0000313" key="9">
    <source>
        <dbReference type="EMBL" id="PKU25014.1"/>
    </source>
</evidence>
<accession>A0A2N3PX81</accession>
<dbReference type="InterPro" id="IPR039425">
    <property type="entry name" value="RNA_pol_sigma-70-like"/>
</dbReference>
<dbReference type="InterPro" id="IPR014284">
    <property type="entry name" value="RNA_pol_sigma-70_dom"/>
</dbReference>
<dbReference type="SUPFAM" id="SSF88946">
    <property type="entry name" value="Sigma2 domain of RNA polymerase sigma factors"/>
    <property type="match status" value="1"/>
</dbReference>
<dbReference type="SUPFAM" id="SSF88659">
    <property type="entry name" value="Sigma3 and sigma4 domains of RNA polymerase sigma factors"/>
    <property type="match status" value="1"/>
</dbReference>
<dbReference type="InterPro" id="IPR013324">
    <property type="entry name" value="RNA_pol_sigma_r3/r4-like"/>
</dbReference>
<dbReference type="Pfam" id="PF08281">
    <property type="entry name" value="Sigma70_r4_2"/>
    <property type="match status" value="1"/>
</dbReference>
<dbReference type="InterPro" id="IPR000838">
    <property type="entry name" value="RNA_pol_sigma70_ECF_CS"/>
</dbReference>
<dbReference type="InterPro" id="IPR036388">
    <property type="entry name" value="WH-like_DNA-bd_sf"/>
</dbReference>
<reference evidence="10" key="1">
    <citation type="submission" date="2017-12" db="EMBL/GenBank/DDBJ databases">
        <title>Draft genome sequence of Telmatospirillum siberiense 26-4b1T, an acidotolerant peatland alphaproteobacterium potentially involved in sulfur cycling.</title>
        <authorList>
            <person name="Hausmann B."/>
            <person name="Pjevac P."/>
            <person name="Schreck K."/>
            <person name="Herbold C.W."/>
            <person name="Daims H."/>
            <person name="Wagner M."/>
            <person name="Pester M."/>
            <person name="Loy A."/>
        </authorList>
    </citation>
    <scope>NUCLEOTIDE SEQUENCE [LARGE SCALE GENOMIC DNA]</scope>
    <source>
        <strain evidence="10">26-4b1</strain>
    </source>
</reference>
<dbReference type="GO" id="GO:0003677">
    <property type="term" value="F:DNA binding"/>
    <property type="evidence" value="ECO:0007669"/>
    <property type="project" value="UniProtKB-KW"/>
</dbReference>
<protein>
    <recommendedName>
        <fullName evidence="6">RNA polymerase sigma factor</fullName>
    </recommendedName>
</protein>
<evidence type="ECO:0000256" key="3">
    <source>
        <dbReference type="ARBA" id="ARBA00023082"/>
    </source>
</evidence>
<dbReference type="CDD" id="cd06171">
    <property type="entry name" value="Sigma70_r4"/>
    <property type="match status" value="1"/>
</dbReference>
<dbReference type="Gene3D" id="1.10.10.10">
    <property type="entry name" value="Winged helix-like DNA-binding domain superfamily/Winged helix DNA-binding domain"/>
    <property type="match status" value="1"/>
</dbReference>
<dbReference type="InterPro" id="IPR007627">
    <property type="entry name" value="RNA_pol_sigma70_r2"/>
</dbReference>
<evidence type="ECO:0000259" key="8">
    <source>
        <dbReference type="Pfam" id="PF08281"/>
    </source>
</evidence>
<sequence>MSGDQGWDGREALDDMLMQQVADGSRSAFETLARRHLRRALAVAQGVVGNPNDADEIAQEAFMRVWQHADRWTPGRARFTTWLHKIVVNLSLDRRRKPQWVAIEAAGDLVDNDEAAPDAIAHKEHQAAVARALDAIPPRQRAAITLFYFEGLSGKDAAEGMGISVSAFEQLLLRARRAIRVELAAVGFHADEVLS</sequence>
<dbReference type="PANTHER" id="PTHR43133">
    <property type="entry name" value="RNA POLYMERASE ECF-TYPE SIGMA FACTO"/>
    <property type="match status" value="1"/>
</dbReference>
<name>A0A2N3PX81_9PROT</name>
<evidence type="ECO:0000256" key="5">
    <source>
        <dbReference type="ARBA" id="ARBA00023163"/>
    </source>
</evidence>
<evidence type="ECO:0000256" key="2">
    <source>
        <dbReference type="ARBA" id="ARBA00023015"/>
    </source>
</evidence>
<dbReference type="GO" id="GO:0016987">
    <property type="term" value="F:sigma factor activity"/>
    <property type="evidence" value="ECO:0007669"/>
    <property type="project" value="UniProtKB-KW"/>
</dbReference>
<dbReference type="InterPro" id="IPR013249">
    <property type="entry name" value="RNA_pol_sigma70_r4_t2"/>
</dbReference>
<dbReference type="PANTHER" id="PTHR43133:SF8">
    <property type="entry name" value="RNA POLYMERASE SIGMA FACTOR HI_1459-RELATED"/>
    <property type="match status" value="1"/>
</dbReference>
<dbReference type="NCBIfam" id="TIGR02937">
    <property type="entry name" value="sigma70-ECF"/>
    <property type="match status" value="1"/>
</dbReference>